<dbReference type="PANTHER" id="PTHR43819">
    <property type="entry name" value="ARCHAEAL-TYPE GLUTAMATE SYNTHASE [NADPH]"/>
    <property type="match status" value="1"/>
</dbReference>
<dbReference type="PIRSF" id="PIRSF500060">
    <property type="entry name" value="UCP500060"/>
    <property type="match status" value="1"/>
</dbReference>
<evidence type="ECO:0000313" key="5">
    <source>
        <dbReference type="EMBL" id="NMT62882.1"/>
    </source>
</evidence>
<evidence type="ECO:0000259" key="4">
    <source>
        <dbReference type="Pfam" id="PF01645"/>
    </source>
</evidence>
<dbReference type="PANTHER" id="PTHR43819:SF1">
    <property type="entry name" value="ARCHAEAL-TYPE GLUTAMATE SYNTHASE [NADPH]"/>
    <property type="match status" value="1"/>
</dbReference>
<dbReference type="Proteomes" id="UP000567186">
    <property type="component" value="Unassembled WGS sequence"/>
</dbReference>
<proteinExistence type="inferred from homology"/>
<sequence length="528" mass="58277">MVFRQAFIISSLALSALLIIAGIVWPGVNWAWLVIGPFIALGIRDLFQKKHTLLKIYPVVGHFRYLFESVRRELQQYFVESDLDGAPVNREFRSLIYQRAKKDNDTRAFGTIFDVYRDGYEWVNHSLAPKECLPVDLRVTFGGPECTRPYEASPLNISAMSYGALSRNAVMALNRGAKLGNFAHNTGEGGISDWHLEYGGDLIWQIGTGYFGCRTPEGVFDPQLFSEQAGRDVVRMIEVKLSQGAKPGHGGVLPAAKVTEEIARIRMVPLGEDVLSPPVHSAFTNPLELLHFVARLRKLSGGKPVGFKFCPGNRREFLGICKAMLETGLLPDFITVDGGEGGTGAAPVELTNSVGMPLRDGLNFVHNALRGIGVRDRIRIIASGKAFSAFHMLRMMVLGADTVNSARGMMLALGCIQSRSCNTDKCPTGITTQNPARYKQLDVTDKGMRVANYHHSSMETLAELLSILGKDRLGELDAADINRRVNQGSIMNYAQLYPHIESGCLLHTDCAPDDWAGDWRQATGYSWR</sequence>
<dbReference type="EMBL" id="JABCKY010000001">
    <property type="protein sequence ID" value="NMT62882.1"/>
    <property type="molecule type" value="Genomic_DNA"/>
</dbReference>
<dbReference type="OrthoDB" id="9795032at2"/>
<comment type="caution">
    <text evidence="5">The sequence shown here is derived from an EMBL/GenBank/DDBJ whole genome shotgun (WGS) entry which is preliminary data.</text>
</comment>
<dbReference type="SUPFAM" id="SSF51395">
    <property type="entry name" value="FMN-linked oxidoreductases"/>
    <property type="match status" value="1"/>
</dbReference>
<protein>
    <submittedName>
        <fullName evidence="5">FMN-binding glutamate synthase family protein</fullName>
    </submittedName>
</protein>
<feature type="domain" description="Glutamate synthase" evidence="4">
    <location>
        <begin position="153"/>
        <end position="470"/>
    </location>
</feature>
<dbReference type="InterPro" id="IPR013785">
    <property type="entry name" value="Aldolase_TIM"/>
</dbReference>
<dbReference type="Gene3D" id="3.20.20.70">
    <property type="entry name" value="Aldolase class I"/>
    <property type="match status" value="1"/>
</dbReference>
<dbReference type="PIRSF" id="PIRSF006429">
    <property type="entry name" value="GOGAT_lg_2"/>
    <property type="match status" value="1"/>
</dbReference>
<keyword evidence="6" id="KW-1185">Reference proteome</keyword>
<comment type="similarity">
    <text evidence="1 2">Belongs to the glutamate synthase family.</text>
</comment>
<reference evidence="5 6" key="1">
    <citation type="submission" date="2020-04" db="EMBL/GenBank/DDBJ databases">
        <title>Marinobacter oceani sp. nov., isolated from marine solar saltern.</title>
        <authorList>
            <person name="Chen X.-Y."/>
        </authorList>
    </citation>
    <scope>NUCLEOTIDE SEQUENCE [LARGE SCALE GENOMIC DNA]</scope>
    <source>
        <strain evidence="5 6">W62</strain>
    </source>
</reference>
<keyword evidence="3" id="KW-0472">Membrane</keyword>
<evidence type="ECO:0000313" key="6">
    <source>
        <dbReference type="Proteomes" id="UP000567186"/>
    </source>
</evidence>
<evidence type="ECO:0000256" key="3">
    <source>
        <dbReference type="SAM" id="Phobius"/>
    </source>
</evidence>
<dbReference type="CDD" id="cd02808">
    <property type="entry name" value="GltS_FMN"/>
    <property type="match status" value="1"/>
</dbReference>
<dbReference type="Pfam" id="PF01645">
    <property type="entry name" value="Glu_synthase"/>
    <property type="match status" value="1"/>
</dbReference>
<evidence type="ECO:0000256" key="1">
    <source>
        <dbReference type="ARBA" id="ARBA00009716"/>
    </source>
</evidence>
<dbReference type="InterPro" id="IPR027283">
    <property type="entry name" value="YerD"/>
</dbReference>
<dbReference type="InterPro" id="IPR002932">
    <property type="entry name" value="Glu_synthdom"/>
</dbReference>
<feature type="transmembrane region" description="Helical" evidence="3">
    <location>
        <begin position="7"/>
        <end position="24"/>
    </location>
</feature>
<dbReference type="AlphaFoldDB" id="A0A7Y0RB03"/>
<dbReference type="GO" id="GO:0006537">
    <property type="term" value="P:glutamate biosynthetic process"/>
    <property type="evidence" value="ECO:0007669"/>
    <property type="project" value="InterPro"/>
</dbReference>
<organism evidence="5 6">
    <name type="scientific">Marinobacter orientalis</name>
    <dbReference type="NCBI Taxonomy" id="1928859"/>
    <lineage>
        <taxon>Bacteria</taxon>
        <taxon>Pseudomonadati</taxon>
        <taxon>Pseudomonadota</taxon>
        <taxon>Gammaproteobacteria</taxon>
        <taxon>Pseudomonadales</taxon>
        <taxon>Marinobacteraceae</taxon>
        <taxon>Marinobacter</taxon>
    </lineage>
</organism>
<evidence type="ECO:0000256" key="2">
    <source>
        <dbReference type="PIRNR" id="PIRNR006429"/>
    </source>
</evidence>
<keyword evidence="3" id="KW-1133">Transmembrane helix</keyword>
<dbReference type="InterPro" id="IPR024188">
    <property type="entry name" value="GltB"/>
</dbReference>
<accession>A0A7Y0RB03</accession>
<dbReference type="RefSeq" id="WP_135954239.1">
    <property type="nucleotide sequence ID" value="NZ_JABCKY010000001.1"/>
</dbReference>
<gene>
    <name evidence="5" type="ORF">HIU99_04650</name>
</gene>
<name>A0A7Y0RB03_9GAMM</name>
<keyword evidence="3" id="KW-0812">Transmembrane</keyword>
<dbReference type="GO" id="GO:0015930">
    <property type="term" value="F:glutamate synthase activity"/>
    <property type="evidence" value="ECO:0007669"/>
    <property type="project" value="InterPro"/>
</dbReference>